<dbReference type="PATRIC" id="fig|281456.6.peg.2701"/>
<dbReference type="InterPro" id="IPR002423">
    <property type="entry name" value="Cpn60/GroEL/TCP-1"/>
</dbReference>
<protein>
    <submittedName>
        <fullName evidence="6">Chaperonin Cpn60/TCP-1</fullName>
    </submittedName>
</protein>
<name>A0A0L6VZX6_9FIRM</name>
<dbReference type="PRINTS" id="PR00304">
    <property type="entry name" value="TCOMPLEXTCP1"/>
</dbReference>
<dbReference type="Gene3D" id="3.50.7.10">
    <property type="entry name" value="GroEL"/>
    <property type="match status" value="1"/>
</dbReference>
<gene>
    <name evidence="6" type="ORF">Tfer_2547</name>
</gene>
<dbReference type="SUPFAM" id="SSF48592">
    <property type="entry name" value="GroEL equatorial domain-like"/>
    <property type="match status" value="1"/>
</dbReference>
<evidence type="ECO:0000256" key="1">
    <source>
        <dbReference type="ARBA" id="ARBA00006607"/>
    </source>
</evidence>
<dbReference type="CDD" id="cd00309">
    <property type="entry name" value="chaperonin_type_I_II"/>
    <property type="match status" value="1"/>
</dbReference>
<dbReference type="InterPro" id="IPR017998">
    <property type="entry name" value="Chaperone_TCP-1"/>
</dbReference>
<evidence type="ECO:0000313" key="7">
    <source>
        <dbReference type="Proteomes" id="UP000037175"/>
    </source>
</evidence>
<keyword evidence="3" id="KW-0547">Nucleotide-binding</keyword>
<dbReference type="Gene3D" id="3.30.260.10">
    <property type="entry name" value="TCP-1-like chaperonin intermediate domain"/>
    <property type="match status" value="1"/>
</dbReference>
<dbReference type="InterPro" id="IPR027409">
    <property type="entry name" value="GroEL-like_apical_dom_sf"/>
</dbReference>
<dbReference type="GO" id="GO:0005524">
    <property type="term" value="F:ATP binding"/>
    <property type="evidence" value="ECO:0007669"/>
    <property type="project" value="UniProtKB-KW"/>
</dbReference>
<comment type="similarity">
    <text evidence="2">Belongs to the TCP-1 chaperonin family.</text>
</comment>
<dbReference type="GO" id="GO:0140662">
    <property type="term" value="F:ATP-dependent protein folding chaperone"/>
    <property type="evidence" value="ECO:0007669"/>
    <property type="project" value="InterPro"/>
</dbReference>
<sequence>MSLKQQASAGSDVDERLAALVTNSNAIRAIASAVEGTLGPKGLDTMLVDKFGEVVITNDGVTILTTMEANHPAAKMLINIAKAQQAEIGDGTTTATVMAGALVGCGVEQVIKGVPVSRVIEGVRVGVRKALELVEKKSRPVSGADDPILHQIALVAGRGYDDIASLVVKAAGMIGTEKLKDSGFKLSDIITAEEGANNEVFMGVLINKERLSKHMPREVIDAKVLVIDDALEPEEIEDEALATEAGFARYQELQRQFRENLDKIVDLGVNVVLVDRGVEDIAEEVLTDAGIMVVQRISNKELRKAAEHVGARPIKRTGLKKPVEELAKILGMAEKVYEDEKLKHICILGGKGKPMATVLVGAATEEVVGERERIAKDAAASVQAAVRGGIVPGGGSVELAVAREVEKVRESIRGMAAYGVDCVVEALKRPFSQIVANAGFNPLEKIGDVIAAQVTEGKDSLSLDCDTGDVADMLELGVVDPTLVKLHALRAAGEVAEAILRIDTIIKKKEEKPEHKTGKENFDWEG</sequence>
<accession>A0A0L6VZX6</accession>
<dbReference type="InterPro" id="IPR027410">
    <property type="entry name" value="TCP-1-like_intermed_sf"/>
</dbReference>
<comment type="similarity">
    <text evidence="1">Belongs to the chaperonin (HSP60) family.</text>
</comment>
<organism evidence="6 7">
    <name type="scientific">Thermincola ferriacetica</name>
    <dbReference type="NCBI Taxonomy" id="281456"/>
    <lineage>
        <taxon>Bacteria</taxon>
        <taxon>Bacillati</taxon>
        <taxon>Bacillota</taxon>
        <taxon>Clostridia</taxon>
        <taxon>Eubacteriales</taxon>
        <taxon>Thermincolaceae</taxon>
        <taxon>Thermincola</taxon>
    </lineage>
</organism>
<dbReference type="SUPFAM" id="SSF52029">
    <property type="entry name" value="GroEL apical domain-like"/>
    <property type="match status" value="1"/>
</dbReference>
<evidence type="ECO:0000256" key="4">
    <source>
        <dbReference type="ARBA" id="ARBA00022840"/>
    </source>
</evidence>
<evidence type="ECO:0000256" key="5">
    <source>
        <dbReference type="ARBA" id="ARBA00023186"/>
    </source>
</evidence>
<comment type="caution">
    <text evidence="6">The sequence shown here is derived from an EMBL/GenBank/DDBJ whole genome shotgun (WGS) entry which is preliminary data.</text>
</comment>
<dbReference type="Pfam" id="PF00118">
    <property type="entry name" value="Cpn60_TCP1"/>
    <property type="match status" value="1"/>
</dbReference>
<evidence type="ECO:0000256" key="2">
    <source>
        <dbReference type="ARBA" id="ARBA00008020"/>
    </source>
</evidence>
<keyword evidence="5" id="KW-0143">Chaperone</keyword>
<evidence type="ECO:0000313" key="6">
    <source>
        <dbReference type="EMBL" id="KNZ68825.1"/>
    </source>
</evidence>
<proteinExistence type="inferred from homology"/>
<dbReference type="EMBL" id="LGTE01000021">
    <property type="protein sequence ID" value="KNZ68825.1"/>
    <property type="molecule type" value="Genomic_DNA"/>
</dbReference>
<dbReference type="Proteomes" id="UP000037175">
    <property type="component" value="Unassembled WGS sequence"/>
</dbReference>
<keyword evidence="7" id="KW-1185">Reference proteome</keyword>
<keyword evidence="4" id="KW-0067">ATP-binding</keyword>
<evidence type="ECO:0000256" key="3">
    <source>
        <dbReference type="ARBA" id="ARBA00022741"/>
    </source>
</evidence>
<dbReference type="RefSeq" id="WP_013121289.1">
    <property type="nucleotide sequence ID" value="NZ_LGTE01000021.1"/>
</dbReference>
<dbReference type="AlphaFoldDB" id="A0A0L6VZX6"/>
<dbReference type="InterPro" id="IPR027413">
    <property type="entry name" value="GROEL-like_equatorial_sf"/>
</dbReference>
<reference evidence="7" key="1">
    <citation type="submission" date="2015-07" db="EMBL/GenBank/DDBJ databases">
        <title>Complete Genome of Thermincola ferriacetica strain Z-0001T.</title>
        <authorList>
            <person name="Lusk B."/>
            <person name="Badalamenti J.P."/>
            <person name="Parameswaran P."/>
            <person name="Bond D.R."/>
            <person name="Torres C.I."/>
        </authorList>
    </citation>
    <scope>NUCLEOTIDE SEQUENCE [LARGE SCALE GENOMIC DNA]</scope>
    <source>
        <strain evidence="7">Z-0001</strain>
    </source>
</reference>
<dbReference type="Gene3D" id="1.10.560.10">
    <property type="entry name" value="GroEL-like equatorial domain"/>
    <property type="match status" value="1"/>
</dbReference>
<dbReference type="PANTHER" id="PTHR11353">
    <property type="entry name" value="CHAPERONIN"/>
    <property type="match status" value="1"/>
</dbReference>